<dbReference type="Proteomes" id="UP000051957">
    <property type="component" value="Unassembled WGS sequence"/>
</dbReference>
<dbReference type="GeneID" id="69803852"/>
<reference evidence="1 2" key="1">
    <citation type="journal article" date="2015" name="Genome Announc.">
        <title>Expanding the biotechnology potential of lactobacilli through comparative genomics of 213 strains and associated genera.</title>
        <authorList>
            <person name="Sun Z."/>
            <person name="Harris H.M."/>
            <person name="McCann A."/>
            <person name="Guo C."/>
            <person name="Argimon S."/>
            <person name="Zhang W."/>
            <person name="Yang X."/>
            <person name="Jeffery I.B."/>
            <person name="Cooney J.C."/>
            <person name="Kagawa T.F."/>
            <person name="Liu W."/>
            <person name="Song Y."/>
            <person name="Salvetti E."/>
            <person name="Wrobel A."/>
            <person name="Rasinkangas P."/>
            <person name="Parkhill J."/>
            <person name="Rea M.C."/>
            <person name="O'Sullivan O."/>
            <person name="Ritari J."/>
            <person name="Douillard F.P."/>
            <person name="Paul Ross R."/>
            <person name="Yang R."/>
            <person name="Briner A.E."/>
            <person name="Felis G.E."/>
            <person name="de Vos W.M."/>
            <person name="Barrangou R."/>
            <person name="Klaenhammer T.R."/>
            <person name="Caufield P.W."/>
            <person name="Cui Y."/>
            <person name="Zhang H."/>
            <person name="O'Toole P.W."/>
        </authorList>
    </citation>
    <scope>NUCLEOTIDE SEQUENCE [LARGE SCALE GENOMIC DNA]</scope>
    <source>
        <strain evidence="1 2">DSM 5707</strain>
    </source>
</reference>
<dbReference type="AlphaFoldDB" id="A0A0R1YZD7"/>
<evidence type="ECO:0000313" key="2">
    <source>
        <dbReference type="Proteomes" id="UP000051957"/>
    </source>
</evidence>
<dbReference type="InterPro" id="IPR010982">
    <property type="entry name" value="Lambda_DNA-bd_dom_sf"/>
</dbReference>
<comment type="caution">
    <text evidence="1">The sequence shown here is derived from an EMBL/GenBank/DDBJ whole genome shotgun (WGS) entry which is preliminary data.</text>
</comment>
<evidence type="ECO:0008006" key="3">
    <source>
        <dbReference type="Google" id="ProtNLM"/>
    </source>
</evidence>
<accession>A0A0R1YZD7</accession>
<protein>
    <recommendedName>
        <fullName evidence="3">HTH cro/C1-type domain-containing protein</fullName>
    </recommendedName>
</protein>
<dbReference type="Gene3D" id="1.10.260.40">
    <property type="entry name" value="lambda repressor-like DNA-binding domains"/>
    <property type="match status" value="1"/>
</dbReference>
<dbReference type="GO" id="GO:0003677">
    <property type="term" value="F:DNA binding"/>
    <property type="evidence" value="ECO:0007669"/>
    <property type="project" value="InterPro"/>
</dbReference>
<dbReference type="RefSeq" id="WP_057911135.1">
    <property type="nucleotide sequence ID" value="NZ_AZGK01000001.1"/>
</dbReference>
<dbReference type="CDD" id="cd22282">
    <property type="entry name" value="AcrllA1"/>
    <property type="match status" value="1"/>
</dbReference>
<evidence type="ECO:0000313" key="1">
    <source>
        <dbReference type="EMBL" id="KRM47981.1"/>
    </source>
</evidence>
<gene>
    <name evidence="1" type="ORF">FC51_GL000470</name>
</gene>
<dbReference type="PATRIC" id="fig|1423784.4.peg.465"/>
<sequence length="145" mass="16587">MHTIDDFLKYSDLTRYDIAKISGISETTLADANQRPVNKMTVKVVQAIAMGVGMTPGRTLDELLRVEGNPIMQFIQAHPYMNHDLVKEVKEFMSDAAEKGIFVENLNFDQYYNQPDTNERAEIALRNKLLDLKDMVKQMEDSQSE</sequence>
<name>A0A0R1YZD7_9LACO</name>
<organism evidence="1 2">
    <name type="scientific">Lentilactobacillus parabuchneri DSM 5707 = NBRC 107865</name>
    <dbReference type="NCBI Taxonomy" id="1423784"/>
    <lineage>
        <taxon>Bacteria</taxon>
        <taxon>Bacillati</taxon>
        <taxon>Bacillota</taxon>
        <taxon>Bacilli</taxon>
        <taxon>Lactobacillales</taxon>
        <taxon>Lactobacillaceae</taxon>
        <taxon>Lentilactobacillus</taxon>
    </lineage>
</organism>
<proteinExistence type="predicted"/>
<dbReference type="EMBL" id="AZGK01000001">
    <property type="protein sequence ID" value="KRM47981.1"/>
    <property type="molecule type" value="Genomic_DNA"/>
</dbReference>